<reference evidence="2 3" key="1">
    <citation type="submission" date="2018-03" db="EMBL/GenBank/DDBJ databases">
        <title>Genomic Encyclopedia of Archaeal and Bacterial Type Strains, Phase II (KMG-II): from individual species to whole genera.</title>
        <authorList>
            <person name="Goeker M."/>
        </authorList>
    </citation>
    <scope>NUCLEOTIDE SEQUENCE [LARGE SCALE GENOMIC DNA]</scope>
    <source>
        <strain evidence="2 3">DSM 45348</strain>
    </source>
</reference>
<organism evidence="2 3">
    <name type="scientific">Pseudosporangium ferrugineum</name>
    <dbReference type="NCBI Taxonomy" id="439699"/>
    <lineage>
        <taxon>Bacteria</taxon>
        <taxon>Bacillati</taxon>
        <taxon>Actinomycetota</taxon>
        <taxon>Actinomycetes</taxon>
        <taxon>Micromonosporales</taxon>
        <taxon>Micromonosporaceae</taxon>
        <taxon>Pseudosporangium</taxon>
    </lineage>
</organism>
<sequence>MKVSIGAPRAAKAFGVAFGLVFAAAGAAFVLLPLVFDGWLQRALDGGEPCPSRDAISGIPPSMLPPEFRDCLSGSARLALDEGFGSMRLLGFFGVPVFLLGLYLALRTWRTAAWLDGTTVAVRGALRTKKIDLATADVTAGSYTLRRYAGTTRASIEQVPQLVARDPGSGRSVTIPLRGIGTGQLPAAELRALADALRPGSPVAAQLRELAG</sequence>
<feature type="transmembrane region" description="Helical" evidence="1">
    <location>
        <begin position="12"/>
        <end position="36"/>
    </location>
</feature>
<evidence type="ECO:0008006" key="4">
    <source>
        <dbReference type="Google" id="ProtNLM"/>
    </source>
</evidence>
<dbReference type="Proteomes" id="UP000239209">
    <property type="component" value="Unassembled WGS sequence"/>
</dbReference>
<dbReference type="OrthoDB" id="3301063at2"/>
<dbReference type="AlphaFoldDB" id="A0A2T0S4E6"/>
<name>A0A2T0S4E6_9ACTN</name>
<comment type="caution">
    <text evidence="2">The sequence shown here is derived from an EMBL/GenBank/DDBJ whole genome shotgun (WGS) entry which is preliminary data.</text>
</comment>
<keyword evidence="3" id="KW-1185">Reference proteome</keyword>
<keyword evidence="1" id="KW-1133">Transmembrane helix</keyword>
<proteinExistence type="predicted"/>
<evidence type="ECO:0000313" key="2">
    <source>
        <dbReference type="EMBL" id="PRY28294.1"/>
    </source>
</evidence>
<keyword evidence="1" id="KW-0812">Transmembrane</keyword>
<feature type="transmembrane region" description="Helical" evidence="1">
    <location>
        <begin position="87"/>
        <end position="106"/>
    </location>
</feature>
<protein>
    <recommendedName>
        <fullName evidence="4">PH (Pleckstrin Homology) domain-containing protein</fullName>
    </recommendedName>
</protein>
<gene>
    <name evidence="2" type="ORF">CLV70_10886</name>
</gene>
<accession>A0A2T0S4E6</accession>
<keyword evidence="1" id="KW-0472">Membrane</keyword>
<dbReference type="RefSeq" id="WP_106127747.1">
    <property type="nucleotide sequence ID" value="NZ_PVZG01000008.1"/>
</dbReference>
<evidence type="ECO:0000313" key="3">
    <source>
        <dbReference type="Proteomes" id="UP000239209"/>
    </source>
</evidence>
<evidence type="ECO:0000256" key="1">
    <source>
        <dbReference type="SAM" id="Phobius"/>
    </source>
</evidence>
<dbReference type="EMBL" id="PVZG01000008">
    <property type="protein sequence ID" value="PRY28294.1"/>
    <property type="molecule type" value="Genomic_DNA"/>
</dbReference>